<gene>
    <name evidence="1" type="ORF">PX52LOC_07892</name>
</gene>
<protein>
    <submittedName>
        <fullName evidence="1">Uncharacterized protein</fullName>
    </submittedName>
</protein>
<dbReference type="EMBL" id="CP042425">
    <property type="protein sequence ID" value="QEL20776.1"/>
    <property type="molecule type" value="Genomic_DNA"/>
</dbReference>
<proteinExistence type="predicted"/>
<evidence type="ECO:0000313" key="1">
    <source>
        <dbReference type="EMBL" id="QEL20776.1"/>
    </source>
</evidence>
<keyword evidence="2" id="KW-1185">Reference proteome</keyword>
<dbReference type="Proteomes" id="UP000324974">
    <property type="component" value="Chromosome"/>
</dbReference>
<name>A0A5C1ARX2_9BACT</name>
<dbReference type="RefSeq" id="WP_246173600.1">
    <property type="nucleotide sequence ID" value="NZ_CP042425.1"/>
</dbReference>
<accession>A0A5C1ARX2</accession>
<evidence type="ECO:0000313" key="2">
    <source>
        <dbReference type="Proteomes" id="UP000324974"/>
    </source>
</evidence>
<reference evidence="2" key="1">
    <citation type="submission" date="2019-08" db="EMBL/GenBank/DDBJ databases">
        <title>Limnoglobus roseus gen. nov., sp. nov., a novel freshwater planctomycete with a giant genome from the family Gemmataceae.</title>
        <authorList>
            <person name="Kulichevskaya I.S."/>
            <person name="Naumoff D.G."/>
            <person name="Miroshnikov K."/>
            <person name="Ivanova A."/>
            <person name="Philippov D.A."/>
            <person name="Hakobyan A."/>
            <person name="Rijpstra I.C."/>
            <person name="Sinninghe Damste J.S."/>
            <person name="Liesack W."/>
            <person name="Dedysh S.N."/>
        </authorList>
    </citation>
    <scope>NUCLEOTIDE SEQUENCE [LARGE SCALE GENOMIC DNA]</scope>
    <source>
        <strain evidence="2">PX52</strain>
    </source>
</reference>
<sequence length="82" mass="9119">MSGVEEKHPRALSLMKAQAAVAEYPEFRGTVAFVGTKAFWRDKDVSPTGQAYHWNTNAETYYLIGEAMGHAMKKLCAKKPAE</sequence>
<dbReference type="KEGG" id="lrs:PX52LOC_07892"/>
<organism evidence="1 2">
    <name type="scientific">Limnoglobus roseus</name>
    <dbReference type="NCBI Taxonomy" id="2598579"/>
    <lineage>
        <taxon>Bacteria</taxon>
        <taxon>Pseudomonadati</taxon>
        <taxon>Planctomycetota</taxon>
        <taxon>Planctomycetia</taxon>
        <taxon>Gemmatales</taxon>
        <taxon>Gemmataceae</taxon>
        <taxon>Limnoglobus</taxon>
    </lineage>
</organism>
<dbReference type="AlphaFoldDB" id="A0A5C1ARX2"/>